<dbReference type="SUPFAM" id="SSF50370">
    <property type="entry name" value="Ricin B-like lectins"/>
    <property type="match status" value="1"/>
</dbReference>
<dbReference type="HOGENOM" id="CLU_315875_0_0_9"/>
<comment type="similarity">
    <text evidence="1 7">Belongs to the glycosyl hydrolase 10 (cellulase F) family.</text>
</comment>
<feature type="compositionally biased region" description="Low complexity" evidence="8">
    <location>
        <begin position="692"/>
        <end position="703"/>
    </location>
</feature>
<keyword evidence="4 7" id="KW-0326">Glycosidase</keyword>
<dbReference type="SMART" id="SM00633">
    <property type="entry name" value="Glyco_10"/>
    <property type="match status" value="1"/>
</dbReference>
<dbReference type="InterPro" id="IPR035992">
    <property type="entry name" value="Ricin_B-like_lectins"/>
</dbReference>
<dbReference type="InterPro" id="IPR000801">
    <property type="entry name" value="Esterase-like"/>
</dbReference>
<feature type="region of interest" description="Disordered" evidence="8">
    <location>
        <begin position="393"/>
        <end position="412"/>
    </location>
</feature>
<dbReference type="GO" id="GO:0030247">
    <property type="term" value="F:polysaccharide binding"/>
    <property type="evidence" value="ECO:0007669"/>
    <property type="project" value="UniProtKB-UniRule"/>
</dbReference>
<dbReference type="PANTHER" id="PTHR31490:SF90">
    <property type="entry name" value="ENDO-1,4-BETA-XYLANASE A"/>
    <property type="match status" value="1"/>
</dbReference>
<sequence length="996" mass="109456">MSMKQRNVKCFISKLLVMLLLVSTMGVCFKTNVQAAAYNLMETYGAKYGYSGNCVHTFMLRNQNTVNSIKKDSNIVTLGNEFKPDYLLGSRSATLISVDEAKRLGYYIPSNYRESTVPKINFSTVDEAMKLCYQNGLKMRGHTLVWHSQTPTWFFRNGFSGNGGFVNQSTMDARLEFYVKTVLNHVYSSQYGSVVVYWDVANEIMHAQNSGWEAVYGNNKTNAAYVKKAFNYAYECLEYFKLTDKVKLFYNDYNTYMVVNDEIKLVNYINQGKKVCAGIGMQSHLSTSYPSVDYYTQALNAFIRAGFEVQITELDIKNNGDNDLNNYCYQLFKNINTAKKNGGNISCITWWGPSDAETWLSGQKPLIWSNIGVSKPAYDYVVKAYTDVFGNPGQSSGGSGSGSSETKPSGNTNATARIEDGWYYIKNPASQKYLTVEGNKADGWNSVVISSGTGVDGQKWYVTNRSDGYVTLTSKLGNIMMDVANGENTDGANIGTYQGYGGNAQQFIIKTTGTNGVYTIGTKCSNAARFLDIYEKKTNDGANVCQWTYNGNANQQWQFEKVEENAQQNPEPTPDPEPTPEPTPTPTPDPTPVTGSGLELEYSINSWGSGYQVSYKISNNSGNTVDGWTLKVNKNQLNIDSSWNVNIKDSGDYYVITPVDWNKTIANGTSIEFGSIGVGQAGSSFEYVLESAAGSSTGNESGSSSGGETGSEDPKPAPEPEPIPAPNPNYNPTARIENSIPSKYSSVRYGEGSGTIVNISYTAHDTEANGRTYTKKANVYLPAGYSTDKKYNVLYLLHGIGGNENEWGMTGNSSTVKAIMDNLAYYGDIDSFIVVTPNGKASASGSVNSFYNFGAELRNDLIPYIDSHYSTNADRDHRAIAGLSMGGMQTINIGIGECMDLFSYFGAFSAAPTSNAASKTASLLNGNSYPIHYFYNVCGLQDNVAYSSHSQAAKNLPSVCDQFVDGQNYMWQELNGAHDFNIWYLGFYNFAQIAFK</sequence>
<dbReference type="SUPFAM" id="SSF51445">
    <property type="entry name" value="(Trans)glycosidases"/>
    <property type="match status" value="1"/>
</dbReference>
<dbReference type="PRINTS" id="PR00134">
    <property type="entry name" value="GLHYDRLASE10"/>
</dbReference>
<dbReference type="PROSITE" id="PS51173">
    <property type="entry name" value="CBM2"/>
    <property type="match status" value="1"/>
</dbReference>
<dbReference type="CAZy" id="CBM13">
    <property type="family name" value="Carbohydrate-Binding Module Family 13"/>
</dbReference>
<dbReference type="GO" id="GO:0045493">
    <property type="term" value="P:xylan catabolic process"/>
    <property type="evidence" value="ECO:0007669"/>
    <property type="project" value="UniProtKB-KW"/>
</dbReference>
<evidence type="ECO:0000259" key="10">
    <source>
        <dbReference type="PROSITE" id="PS51173"/>
    </source>
</evidence>
<feature type="region of interest" description="Disordered" evidence="8">
    <location>
        <begin position="563"/>
        <end position="597"/>
    </location>
</feature>
<dbReference type="Pfam" id="PF14200">
    <property type="entry name" value="RicinB_lectin_2"/>
    <property type="match status" value="2"/>
</dbReference>
<comment type="catalytic activity">
    <reaction evidence="7">
        <text>Endohydrolysis of (1-&gt;4)-beta-D-xylosidic linkages in xylans.</text>
        <dbReference type="EC" id="3.2.1.8"/>
    </reaction>
</comment>
<dbReference type="SMART" id="SM00637">
    <property type="entry name" value="CBD_II"/>
    <property type="match status" value="1"/>
</dbReference>
<evidence type="ECO:0000259" key="11">
    <source>
        <dbReference type="PROSITE" id="PS51760"/>
    </source>
</evidence>
<evidence type="ECO:0000313" key="12">
    <source>
        <dbReference type="EMBL" id="ADL33750.1"/>
    </source>
</evidence>
<dbReference type="CDD" id="cd00161">
    <property type="entry name" value="beta-trefoil_Ricin-like"/>
    <property type="match status" value="1"/>
</dbReference>
<feature type="compositionally biased region" description="Pro residues" evidence="8">
    <location>
        <begin position="719"/>
        <end position="729"/>
    </location>
</feature>
<dbReference type="CAZy" id="GH10">
    <property type="family name" value="Glycoside Hydrolase Family 10"/>
</dbReference>
<organism evidence="12 13">
    <name type="scientific">Butyrivibrio proteoclasticus (strain ATCC 51982 / DSM 14932 / B316)</name>
    <name type="common">Clostridium proteoclasticum</name>
    <dbReference type="NCBI Taxonomy" id="515622"/>
    <lineage>
        <taxon>Bacteria</taxon>
        <taxon>Bacillati</taxon>
        <taxon>Bacillota</taxon>
        <taxon>Clostridia</taxon>
        <taxon>Lachnospirales</taxon>
        <taxon>Lachnospiraceae</taxon>
        <taxon>Butyrivibrio</taxon>
    </lineage>
</organism>
<dbReference type="InterPro" id="IPR001919">
    <property type="entry name" value="CBD2"/>
</dbReference>
<feature type="domain" description="GH10" evidence="11">
    <location>
        <begin position="72"/>
        <end position="384"/>
    </location>
</feature>
<evidence type="ECO:0000313" key="13">
    <source>
        <dbReference type="Proteomes" id="UP000001299"/>
    </source>
</evidence>
<evidence type="ECO:0000256" key="7">
    <source>
        <dbReference type="RuleBase" id="RU361174"/>
    </source>
</evidence>
<keyword evidence="5 7" id="KW-0624">Polysaccharide degradation</keyword>
<keyword evidence="3 7" id="KW-0119">Carbohydrate metabolism</keyword>
<evidence type="ECO:0000256" key="6">
    <source>
        <dbReference type="PROSITE-ProRule" id="PRU10061"/>
    </source>
</evidence>
<dbReference type="InterPro" id="IPR044846">
    <property type="entry name" value="GH10"/>
</dbReference>
<keyword evidence="13" id="KW-1185">Reference proteome</keyword>
<gene>
    <name evidence="12" type="primary">xyn10C</name>
    <name evidence="12" type="ordered locus">bpr_I1008</name>
</gene>
<feature type="signal peptide" evidence="9">
    <location>
        <begin position="1"/>
        <end position="35"/>
    </location>
</feature>
<dbReference type="Pfam" id="PF00756">
    <property type="entry name" value="Esterase"/>
    <property type="match status" value="1"/>
</dbReference>
<dbReference type="PROSITE" id="PS00591">
    <property type="entry name" value="GH10_1"/>
    <property type="match status" value="1"/>
</dbReference>
<keyword evidence="2 7" id="KW-0378">Hydrolase</keyword>
<evidence type="ECO:0000256" key="8">
    <source>
        <dbReference type="SAM" id="MobiDB-lite"/>
    </source>
</evidence>
<name>E0S1S5_BUTPB</name>
<dbReference type="InterPro" id="IPR008965">
    <property type="entry name" value="CBM2/CBM3_carb-bd_dom_sf"/>
</dbReference>
<evidence type="ECO:0000256" key="3">
    <source>
        <dbReference type="ARBA" id="ARBA00023277"/>
    </source>
</evidence>
<keyword evidence="9" id="KW-0732">Signal</keyword>
<dbReference type="EC" id="3.2.1.8" evidence="7"/>
<dbReference type="eggNOG" id="COG3693">
    <property type="taxonomic scope" value="Bacteria"/>
</dbReference>
<dbReference type="PANTHER" id="PTHR31490">
    <property type="entry name" value="GLYCOSYL HYDROLASE"/>
    <property type="match status" value="1"/>
</dbReference>
<dbReference type="STRING" id="515622.bpr_I1008"/>
<feature type="chain" id="PRO_5045074045" description="Beta-xylanase" evidence="9">
    <location>
        <begin position="36"/>
        <end position="996"/>
    </location>
</feature>
<dbReference type="InterPro" id="IPR017853">
    <property type="entry name" value="GH"/>
</dbReference>
<dbReference type="Gene3D" id="2.80.10.50">
    <property type="match status" value="2"/>
</dbReference>
<keyword evidence="12" id="KW-0858">Xylan degradation</keyword>
<reference evidence="12 13" key="1">
    <citation type="journal article" date="2010" name="PLoS ONE">
        <title>The glycobiome of the rumen bacterium Butyrivibrio proteoclasticus B316(T) highlights adaptation to a polysaccharide-rich environment.</title>
        <authorList>
            <person name="Kelly W.J."/>
            <person name="Leahy S.C."/>
            <person name="Altermann E."/>
            <person name="Yeoman C.J."/>
            <person name="Dunne J.C."/>
            <person name="Kong Z."/>
            <person name="Pacheco D.M."/>
            <person name="Li D."/>
            <person name="Noel S.J."/>
            <person name="Moon C.D."/>
            <person name="Cookson A.L."/>
            <person name="Attwood G.T."/>
        </authorList>
    </citation>
    <scope>NUCLEOTIDE SEQUENCE [LARGE SCALE GENOMIC DNA]</scope>
    <source>
        <strain evidence="13">ATCC 51982 / DSM 14932 / B316</strain>
    </source>
</reference>
<dbReference type="Pfam" id="PF00331">
    <property type="entry name" value="Glyco_hydro_10"/>
    <property type="match status" value="1"/>
</dbReference>
<dbReference type="InterPro" id="IPR000772">
    <property type="entry name" value="Ricin_B_lectin"/>
</dbReference>
<evidence type="ECO:0000256" key="5">
    <source>
        <dbReference type="ARBA" id="ARBA00023326"/>
    </source>
</evidence>
<dbReference type="eggNOG" id="COG2382">
    <property type="taxonomic scope" value="Bacteria"/>
</dbReference>
<dbReference type="InterPro" id="IPR012291">
    <property type="entry name" value="CBM2_carb-bd_dom_sf"/>
</dbReference>
<dbReference type="CAZy" id="CBM2">
    <property type="family name" value="Carbohydrate-Binding Module Family 2"/>
</dbReference>
<evidence type="ECO:0000256" key="2">
    <source>
        <dbReference type="ARBA" id="ARBA00022801"/>
    </source>
</evidence>
<dbReference type="KEGG" id="bpb:bpr_I1008"/>
<feature type="active site" description="Nucleophile" evidence="6">
    <location>
        <position position="313"/>
    </location>
</feature>
<dbReference type="InterPro" id="IPR001000">
    <property type="entry name" value="GH10_dom"/>
</dbReference>
<dbReference type="GO" id="GO:0031176">
    <property type="term" value="F:endo-1,4-beta-xylanase activity"/>
    <property type="evidence" value="ECO:0007669"/>
    <property type="project" value="UniProtKB-EC"/>
</dbReference>
<dbReference type="SUPFAM" id="SSF53474">
    <property type="entry name" value="alpha/beta-Hydrolases"/>
    <property type="match status" value="1"/>
</dbReference>
<evidence type="ECO:0000256" key="1">
    <source>
        <dbReference type="ARBA" id="ARBA00007495"/>
    </source>
</evidence>
<dbReference type="PROSITE" id="PS51760">
    <property type="entry name" value="GH10_2"/>
    <property type="match status" value="1"/>
</dbReference>
<evidence type="ECO:0000256" key="4">
    <source>
        <dbReference type="ARBA" id="ARBA00023295"/>
    </source>
</evidence>
<dbReference type="SUPFAM" id="SSF49384">
    <property type="entry name" value="Carbohydrate-binding domain"/>
    <property type="match status" value="1"/>
</dbReference>
<dbReference type="Proteomes" id="UP000001299">
    <property type="component" value="Chromosome 1"/>
</dbReference>
<dbReference type="InterPro" id="IPR029058">
    <property type="entry name" value="AB_hydrolase_fold"/>
</dbReference>
<accession>E0S1S5</accession>
<dbReference type="EMBL" id="CP001810">
    <property type="protein sequence ID" value="ADL33750.1"/>
    <property type="molecule type" value="Genomic_DNA"/>
</dbReference>
<feature type="region of interest" description="Disordered" evidence="8">
    <location>
        <begin position="692"/>
        <end position="737"/>
    </location>
</feature>
<feature type="compositionally biased region" description="Pro residues" evidence="8">
    <location>
        <begin position="571"/>
        <end position="591"/>
    </location>
</feature>
<proteinExistence type="inferred from homology"/>
<feature type="domain" description="CBM2" evidence="10">
    <location>
        <begin position="584"/>
        <end position="697"/>
    </location>
</feature>
<dbReference type="InterPro" id="IPR031158">
    <property type="entry name" value="GH10_AS"/>
</dbReference>
<dbReference type="AlphaFoldDB" id="E0S1S5"/>
<dbReference type="Pfam" id="PF00553">
    <property type="entry name" value="CBM_2"/>
    <property type="match status" value="1"/>
</dbReference>
<dbReference type="Gene3D" id="3.40.50.1820">
    <property type="entry name" value="alpha/beta hydrolase"/>
    <property type="match status" value="1"/>
</dbReference>
<dbReference type="Gene3D" id="3.20.20.80">
    <property type="entry name" value="Glycosidases"/>
    <property type="match status" value="1"/>
</dbReference>
<dbReference type="PROSITE" id="PS50231">
    <property type="entry name" value="RICIN_B_LECTIN"/>
    <property type="match status" value="1"/>
</dbReference>
<dbReference type="Gene3D" id="2.60.40.290">
    <property type="match status" value="1"/>
</dbReference>
<evidence type="ECO:0000256" key="9">
    <source>
        <dbReference type="SAM" id="SignalP"/>
    </source>
</evidence>
<protein>
    <recommendedName>
        <fullName evidence="7">Beta-xylanase</fullName>
        <ecNumber evidence="7">3.2.1.8</ecNumber>
    </recommendedName>
</protein>